<dbReference type="RefSeq" id="WP_136529635.1">
    <property type="nucleotide sequence ID" value="NZ_STGX01000006.1"/>
</dbReference>
<comment type="similarity">
    <text evidence="1 7">Belongs to the cytochrome P450 family.</text>
</comment>
<name>A0A4S8PI95_9ACTN</name>
<dbReference type="GO" id="GO:0016705">
    <property type="term" value="F:oxidoreductase activity, acting on paired donors, with incorporation or reduction of molecular oxygen"/>
    <property type="evidence" value="ECO:0007669"/>
    <property type="project" value="InterPro"/>
</dbReference>
<protein>
    <submittedName>
        <fullName evidence="8">Cytochrome P450</fullName>
    </submittedName>
</protein>
<keyword evidence="3 7" id="KW-0479">Metal-binding</keyword>
<evidence type="ECO:0000256" key="3">
    <source>
        <dbReference type="ARBA" id="ARBA00022723"/>
    </source>
</evidence>
<dbReference type="Gene3D" id="1.10.630.10">
    <property type="entry name" value="Cytochrome P450"/>
    <property type="match status" value="1"/>
</dbReference>
<evidence type="ECO:0000256" key="5">
    <source>
        <dbReference type="ARBA" id="ARBA00023004"/>
    </source>
</evidence>
<dbReference type="PANTHER" id="PTHR46696:SF1">
    <property type="entry name" value="CYTOCHROME P450 YJIB-RELATED"/>
    <property type="match status" value="1"/>
</dbReference>
<dbReference type="Proteomes" id="UP000305792">
    <property type="component" value="Unassembled WGS sequence"/>
</dbReference>
<keyword evidence="6 7" id="KW-0503">Monooxygenase</keyword>
<dbReference type="GO" id="GO:0005506">
    <property type="term" value="F:iron ion binding"/>
    <property type="evidence" value="ECO:0007669"/>
    <property type="project" value="InterPro"/>
</dbReference>
<keyword evidence="4 7" id="KW-0560">Oxidoreductase</keyword>
<dbReference type="SUPFAM" id="SSF48264">
    <property type="entry name" value="Cytochrome P450"/>
    <property type="match status" value="1"/>
</dbReference>
<dbReference type="PANTHER" id="PTHR46696">
    <property type="entry name" value="P450, PUTATIVE (EUROFUNG)-RELATED"/>
    <property type="match status" value="1"/>
</dbReference>
<proteinExistence type="inferred from homology"/>
<evidence type="ECO:0000256" key="1">
    <source>
        <dbReference type="ARBA" id="ARBA00010617"/>
    </source>
</evidence>
<evidence type="ECO:0000313" key="8">
    <source>
        <dbReference type="EMBL" id="THV29142.1"/>
    </source>
</evidence>
<evidence type="ECO:0000256" key="6">
    <source>
        <dbReference type="ARBA" id="ARBA00023033"/>
    </source>
</evidence>
<keyword evidence="5 7" id="KW-0408">Iron</keyword>
<dbReference type="GO" id="GO:0020037">
    <property type="term" value="F:heme binding"/>
    <property type="evidence" value="ECO:0007669"/>
    <property type="project" value="InterPro"/>
</dbReference>
<accession>A0A4S8PI95</accession>
<evidence type="ECO:0000256" key="4">
    <source>
        <dbReference type="ARBA" id="ARBA00023002"/>
    </source>
</evidence>
<dbReference type="PROSITE" id="PS00086">
    <property type="entry name" value="CYTOCHROME_P450"/>
    <property type="match status" value="1"/>
</dbReference>
<dbReference type="FunFam" id="1.10.630.10:FF:000018">
    <property type="entry name" value="Cytochrome P450 monooxygenase"/>
    <property type="match status" value="1"/>
</dbReference>
<evidence type="ECO:0000256" key="2">
    <source>
        <dbReference type="ARBA" id="ARBA00022617"/>
    </source>
</evidence>
<dbReference type="Pfam" id="PF00067">
    <property type="entry name" value="p450"/>
    <property type="match status" value="1"/>
</dbReference>
<keyword evidence="9" id="KW-1185">Reference proteome</keyword>
<dbReference type="InterPro" id="IPR001128">
    <property type="entry name" value="Cyt_P450"/>
</dbReference>
<dbReference type="GO" id="GO:0004497">
    <property type="term" value="F:monooxygenase activity"/>
    <property type="evidence" value="ECO:0007669"/>
    <property type="project" value="UniProtKB-KW"/>
</dbReference>
<dbReference type="CDD" id="cd11029">
    <property type="entry name" value="CYP107-like"/>
    <property type="match status" value="1"/>
</dbReference>
<sequence length="399" mass="43832">MTETCPMHQQPTVLYDEDFFADPYQAYAALHEDGPVHRVYLTDGVPVWLVTDFEAARDALRDPRLSRRDRHAGEGLKSQVLPEPLRTGNLLVEDPPEHTRLRRFMKFAFTAKRVEAMEPWVRAHVDECLDAVVEGETDLMAALAAPLPINVIAELLGVPEEHRGKFREWADALLGDDRQAANAAGGELLMFCVELIQIKRAAPGDDLISAWLSAADEEGDALSGNELLGMIFILVVGGFDTTVGAIGNVVAALLGDPANVATLREHPDLIPAAVDELLRYDGSVHSSVRYFAMEPMEIGGTKIDTGDAVVVAIGAANQDPKHYPEPRTLDFGRDKGRNLAFGNGPHHCPGEHLARLEIHLSVEALLRRFPAIALAESSEKLAWRRSHIVRVLKRLPVVV</sequence>
<reference evidence="8 9" key="1">
    <citation type="journal article" date="2018" name="Int. J. Syst. Evol. Microbiol.">
        <title>Glycomyces paridis sp. nov., isolated from the medicinal plant Paris polyphylla.</title>
        <authorList>
            <person name="Fang X.M."/>
            <person name="Bai J.L."/>
            <person name="Su J."/>
            <person name="Zhao L.L."/>
            <person name="Liu H.Y."/>
            <person name="Ma B.P."/>
            <person name="Zhang Y.Q."/>
            <person name="Yu L.Y."/>
        </authorList>
    </citation>
    <scope>NUCLEOTIDE SEQUENCE [LARGE SCALE GENOMIC DNA]</scope>
    <source>
        <strain evidence="8 9">CPCC 204357</strain>
    </source>
</reference>
<gene>
    <name evidence="8" type="ORF">E9998_10410</name>
</gene>
<comment type="caution">
    <text evidence="8">The sequence shown here is derived from an EMBL/GenBank/DDBJ whole genome shotgun (WGS) entry which is preliminary data.</text>
</comment>
<evidence type="ECO:0000256" key="7">
    <source>
        <dbReference type="RuleBase" id="RU000461"/>
    </source>
</evidence>
<organism evidence="8 9">
    <name type="scientific">Glycomyces paridis</name>
    <dbReference type="NCBI Taxonomy" id="2126555"/>
    <lineage>
        <taxon>Bacteria</taxon>
        <taxon>Bacillati</taxon>
        <taxon>Actinomycetota</taxon>
        <taxon>Actinomycetes</taxon>
        <taxon>Glycomycetales</taxon>
        <taxon>Glycomycetaceae</taxon>
        <taxon>Glycomyces</taxon>
    </lineage>
</organism>
<dbReference type="InterPro" id="IPR002397">
    <property type="entry name" value="Cyt_P450_B"/>
</dbReference>
<dbReference type="EMBL" id="STGX01000006">
    <property type="protein sequence ID" value="THV29142.1"/>
    <property type="molecule type" value="Genomic_DNA"/>
</dbReference>
<dbReference type="PRINTS" id="PR00359">
    <property type="entry name" value="BP450"/>
</dbReference>
<dbReference type="InterPro" id="IPR017972">
    <property type="entry name" value="Cyt_P450_CS"/>
</dbReference>
<dbReference type="InterPro" id="IPR036396">
    <property type="entry name" value="Cyt_P450_sf"/>
</dbReference>
<keyword evidence="2 7" id="KW-0349">Heme</keyword>
<dbReference type="OrthoDB" id="4133219at2"/>
<evidence type="ECO:0000313" key="9">
    <source>
        <dbReference type="Proteomes" id="UP000305792"/>
    </source>
</evidence>
<dbReference type="AlphaFoldDB" id="A0A4S8PI95"/>
<dbReference type="PRINTS" id="PR00385">
    <property type="entry name" value="P450"/>
</dbReference>